<name>A0A2P2PGV5_RHIMU</name>
<accession>A0A2P2PGV5</accession>
<organism evidence="1">
    <name type="scientific">Rhizophora mucronata</name>
    <name type="common">Asiatic mangrove</name>
    <dbReference type="NCBI Taxonomy" id="61149"/>
    <lineage>
        <taxon>Eukaryota</taxon>
        <taxon>Viridiplantae</taxon>
        <taxon>Streptophyta</taxon>
        <taxon>Embryophyta</taxon>
        <taxon>Tracheophyta</taxon>
        <taxon>Spermatophyta</taxon>
        <taxon>Magnoliopsida</taxon>
        <taxon>eudicotyledons</taxon>
        <taxon>Gunneridae</taxon>
        <taxon>Pentapetalae</taxon>
        <taxon>rosids</taxon>
        <taxon>fabids</taxon>
        <taxon>Malpighiales</taxon>
        <taxon>Rhizophoraceae</taxon>
        <taxon>Rhizophora</taxon>
    </lineage>
</organism>
<dbReference type="EMBL" id="GGEC01073489">
    <property type="protein sequence ID" value="MBX53973.1"/>
    <property type="molecule type" value="Transcribed_RNA"/>
</dbReference>
<proteinExistence type="predicted"/>
<protein>
    <submittedName>
        <fullName evidence="1">Uncharacterized protein</fullName>
    </submittedName>
</protein>
<reference evidence="1" key="1">
    <citation type="submission" date="2018-02" db="EMBL/GenBank/DDBJ databases">
        <title>Rhizophora mucronata_Transcriptome.</title>
        <authorList>
            <person name="Meera S.P."/>
            <person name="Sreeshan A."/>
            <person name="Augustine A."/>
        </authorList>
    </citation>
    <scope>NUCLEOTIDE SEQUENCE</scope>
    <source>
        <tissue evidence="1">Leaf</tissue>
    </source>
</reference>
<sequence length="12" mass="1349">MLTDRALSTRGK</sequence>
<evidence type="ECO:0000313" key="1">
    <source>
        <dbReference type="EMBL" id="MBX53973.1"/>
    </source>
</evidence>